<dbReference type="InterPro" id="IPR036249">
    <property type="entry name" value="Thioredoxin-like_sf"/>
</dbReference>
<dbReference type="Gene3D" id="3.40.30.10">
    <property type="entry name" value="Glutaredoxin"/>
    <property type="match status" value="1"/>
</dbReference>
<dbReference type="KEGG" id="luo:HHL09_19390"/>
<accession>A0A858RKM8</accession>
<dbReference type="PROSITE" id="PS51354">
    <property type="entry name" value="GLUTAREDOXIN_2"/>
    <property type="match status" value="1"/>
</dbReference>
<dbReference type="InterPro" id="IPR002109">
    <property type="entry name" value="Glutaredoxin"/>
</dbReference>
<dbReference type="AlphaFoldDB" id="A0A858RKM8"/>
<proteinExistence type="predicted"/>
<dbReference type="RefSeq" id="WP_169456282.1">
    <property type="nucleotide sequence ID" value="NZ_CP051774.1"/>
</dbReference>
<dbReference type="Proteomes" id="UP000501812">
    <property type="component" value="Chromosome"/>
</dbReference>
<dbReference type="Pfam" id="PF00462">
    <property type="entry name" value="Glutaredoxin"/>
    <property type="match status" value="1"/>
</dbReference>
<organism evidence="2 3">
    <name type="scientific">Luteolibacter luteus</name>
    <dbReference type="NCBI Taxonomy" id="2728835"/>
    <lineage>
        <taxon>Bacteria</taxon>
        <taxon>Pseudomonadati</taxon>
        <taxon>Verrucomicrobiota</taxon>
        <taxon>Verrucomicrobiia</taxon>
        <taxon>Verrucomicrobiales</taxon>
        <taxon>Verrucomicrobiaceae</taxon>
        <taxon>Luteolibacter</taxon>
    </lineage>
</organism>
<feature type="domain" description="Glutaredoxin" evidence="1">
    <location>
        <begin position="8"/>
        <end position="65"/>
    </location>
</feature>
<sequence length="124" mass="13964">MSKPQPKITAYLKTFCGWSEGVRAIMRKYELPFEEKDIIKNPAFRWEMEQRSGQQLSPCVEIDGTMLPDISGEEVETWLIQNGYIEHDEAAADAPTNSACSDEQHAAMARGEFPAKPGKIRFLG</sequence>
<gene>
    <name evidence="2" type="ORF">HHL09_19390</name>
</gene>
<evidence type="ECO:0000313" key="3">
    <source>
        <dbReference type="Proteomes" id="UP000501812"/>
    </source>
</evidence>
<evidence type="ECO:0000313" key="2">
    <source>
        <dbReference type="EMBL" id="QJE97856.1"/>
    </source>
</evidence>
<reference evidence="2 3" key="1">
    <citation type="submission" date="2020-04" db="EMBL/GenBank/DDBJ databases">
        <title>Luteolibacter sp. G-1-1-1 isolated from soil.</title>
        <authorList>
            <person name="Dahal R.H."/>
        </authorList>
    </citation>
    <scope>NUCLEOTIDE SEQUENCE [LARGE SCALE GENOMIC DNA]</scope>
    <source>
        <strain evidence="2 3">G-1-1-1</strain>
    </source>
</reference>
<dbReference type="EMBL" id="CP051774">
    <property type="protein sequence ID" value="QJE97856.1"/>
    <property type="molecule type" value="Genomic_DNA"/>
</dbReference>
<protein>
    <submittedName>
        <fullName evidence="2">Glutaredoxin</fullName>
    </submittedName>
</protein>
<dbReference type="SUPFAM" id="SSF52833">
    <property type="entry name" value="Thioredoxin-like"/>
    <property type="match status" value="1"/>
</dbReference>
<name>A0A858RKM8_9BACT</name>
<dbReference type="CDD" id="cd02066">
    <property type="entry name" value="GRX_family"/>
    <property type="match status" value="1"/>
</dbReference>
<evidence type="ECO:0000259" key="1">
    <source>
        <dbReference type="Pfam" id="PF00462"/>
    </source>
</evidence>
<keyword evidence="3" id="KW-1185">Reference proteome</keyword>